<evidence type="ECO:0000259" key="32">
    <source>
        <dbReference type="PROSITE" id="PS50240"/>
    </source>
</evidence>
<dbReference type="EMBL" id="JAAGNN010000019">
    <property type="protein sequence ID" value="KAF4076337.1"/>
    <property type="molecule type" value="Genomic_DNA"/>
</dbReference>
<keyword evidence="35" id="KW-1185">Reference proteome</keyword>
<name>A0A7J6A335_AMEME</name>
<feature type="transmembrane region" description="Helical" evidence="30">
    <location>
        <begin position="73"/>
        <end position="94"/>
    </location>
</feature>
<evidence type="ECO:0000256" key="14">
    <source>
        <dbReference type="ARBA" id="ARBA00022837"/>
    </source>
</evidence>
<dbReference type="InterPro" id="IPR009030">
    <property type="entry name" value="Growth_fac_rcpt_cys_sf"/>
</dbReference>
<evidence type="ECO:0000313" key="35">
    <source>
        <dbReference type="Proteomes" id="UP000593565"/>
    </source>
</evidence>
<evidence type="ECO:0000256" key="13">
    <source>
        <dbReference type="ARBA" id="ARBA00022825"/>
    </source>
</evidence>
<dbReference type="InterPro" id="IPR001314">
    <property type="entry name" value="Peptidase_S1A"/>
</dbReference>
<dbReference type="FunFam" id="4.10.740.10:FF:000001">
    <property type="entry name" value="vitamin K-dependent protein S"/>
    <property type="match status" value="1"/>
</dbReference>
<feature type="domain" description="EGF-like" evidence="31">
    <location>
        <begin position="154"/>
        <end position="189"/>
    </location>
</feature>
<dbReference type="Proteomes" id="UP000593565">
    <property type="component" value="Unassembled WGS sequence"/>
</dbReference>
<feature type="active site" description="Charge relay system" evidence="27">
    <location>
        <position position="350"/>
    </location>
</feature>
<dbReference type="PROSITE" id="PS00010">
    <property type="entry name" value="ASX_HYDROXYL"/>
    <property type="match status" value="1"/>
</dbReference>
<feature type="domain" description="Peptidase S1" evidence="32">
    <location>
        <begin position="263"/>
        <end position="495"/>
    </location>
</feature>
<evidence type="ECO:0000256" key="9">
    <source>
        <dbReference type="ARBA" id="ARBA00022696"/>
    </source>
</evidence>
<evidence type="ECO:0000256" key="20">
    <source>
        <dbReference type="ARBA" id="ARBA00036045"/>
    </source>
</evidence>
<evidence type="ECO:0000256" key="24">
    <source>
        <dbReference type="ARBA" id="ARBA00041306"/>
    </source>
</evidence>
<evidence type="ECO:0000256" key="7">
    <source>
        <dbReference type="ARBA" id="ARBA00022670"/>
    </source>
</evidence>
<keyword evidence="18 28" id="KW-1015">Disulfide bond</keyword>
<keyword evidence="4" id="KW-0301">Gamma-carboxyglutamic acid</keyword>
<dbReference type="InterPro" id="IPR043504">
    <property type="entry name" value="Peptidase_S1_PA_chymotrypsin"/>
</dbReference>
<dbReference type="Gene3D" id="2.40.10.10">
    <property type="entry name" value="Trypsin-like serine proteases"/>
    <property type="match status" value="2"/>
</dbReference>
<dbReference type="PRINTS" id="PR00722">
    <property type="entry name" value="CHYMOTRYPSIN"/>
</dbReference>
<evidence type="ECO:0000256" key="27">
    <source>
        <dbReference type="PIRSR" id="PIRSR001143-1"/>
    </source>
</evidence>
<dbReference type="SMART" id="SM00069">
    <property type="entry name" value="GLA"/>
    <property type="match status" value="1"/>
</dbReference>
<dbReference type="EC" id="3.4.21.69" evidence="22"/>
<evidence type="ECO:0000256" key="11">
    <source>
        <dbReference type="ARBA" id="ARBA00022801"/>
    </source>
</evidence>
<evidence type="ECO:0000256" key="12">
    <source>
        <dbReference type="ARBA" id="ARBA00022824"/>
    </source>
</evidence>
<dbReference type="GO" id="GO:0005509">
    <property type="term" value="F:calcium ion binding"/>
    <property type="evidence" value="ECO:0007669"/>
    <property type="project" value="InterPro"/>
</dbReference>
<dbReference type="SUPFAM" id="SSF57184">
    <property type="entry name" value="Growth factor receptor domain"/>
    <property type="match status" value="1"/>
</dbReference>
<feature type="disulfide bond" evidence="28">
    <location>
        <begin position="179"/>
        <end position="188"/>
    </location>
</feature>
<dbReference type="PROSITE" id="PS50240">
    <property type="entry name" value="TRYPSIN_DOM"/>
    <property type="match status" value="1"/>
</dbReference>
<evidence type="ECO:0000256" key="3">
    <source>
        <dbReference type="ARBA" id="ARBA00004613"/>
    </source>
</evidence>
<evidence type="ECO:0000256" key="6">
    <source>
        <dbReference type="ARBA" id="ARBA00022536"/>
    </source>
</evidence>
<evidence type="ECO:0000256" key="23">
    <source>
        <dbReference type="ARBA" id="ARBA00040219"/>
    </source>
</evidence>
<dbReference type="SMART" id="SM00181">
    <property type="entry name" value="EGF"/>
    <property type="match status" value="2"/>
</dbReference>
<dbReference type="PROSITE" id="PS00022">
    <property type="entry name" value="EGF_1"/>
    <property type="match status" value="1"/>
</dbReference>
<evidence type="ECO:0000256" key="28">
    <source>
        <dbReference type="PROSITE-ProRule" id="PRU00076"/>
    </source>
</evidence>
<keyword evidence="8" id="KW-0165">Cleavage on pair of basic residues</keyword>
<keyword evidence="15" id="KW-0333">Golgi apparatus</keyword>
<dbReference type="InterPro" id="IPR035972">
    <property type="entry name" value="GLA-like_dom_SF"/>
</dbReference>
<evidence type="ECO:0000256" key="18">
    <source>
        <dbReference type="ARBA" id="ARBA00023157"/>
    </source>
</evidence>
<dbReference type="PANTHER" id="PTHR24278">
    <property type="entry name" value="COAGULATION FACTOR"/>
    <property type="match status" value="1"/>
</dbReference>
<protein>
    <recommendedName>
        <fullName evidence="23">Vitamin K-dependent protein C</fullName>
        <ecNumber evidence="22">3.4.21.69</ecNumber>
    </recommendedName>
    <alternativeName>
        <fullName evidence="26">Anticoagulant protein C</fullName>
    </alternativeName>
    <alternativeName>
        <fullName evidence="24">Autoprothrombin IIA</fullName>
    </alternativeName>
    <alternativeName>
        <fullName evidence="25">Blood coagulation factor XIV</fullName>
    </alternativeName>
</protein>
<keyword evidence="10" id="KW-0677">Repeat</keyword>
<keyword evidence="12" id="KW-0256">Endoplasmic reticulum</keyword>
<dbReference type="PROSITE" id="PS01186">
    <property type="entry name" value="EGF_2"/>
    <property type="match status" value="1"/>
</dbReference>
<keyword evidence="5" id="KW-0964">Secreted</keyword>
<evidence type="ECO:0000256" key="16">
    <source>
        <dbReference type="ARBA" id="ARBA00023084"/>
    </source>
</evidence>
<dbReference type="PROSITE" id="PS50026">
    <property type="entry name" value="EGF_3"/>
    <property type="match status" value="1"/>
</dbReference>
<feature type="disulfide bond" evidence="28">
    <location>
        <begin position="158"/>
        <end position="168"/>
    </location>
</feature>
<evidence type="ECO:0000259" key="31">
    <source>
        <dbReference type="PROSITE" id="PS50026"/>
    </source>
</evidence>
<evidence type="ECO:0000256" key="15">
    <source>
        <dbReference type="ARBA" id="ARBA00023034"/>
    </source>
</evidence>
<keyword evidence="19" id="KW-0325">Glycoprotein</keyword>
<dbReference type="GO" id="GO:0005794">
    <property type="term" value="C:Golgi apparatus"/>
    <property type="evidence" value="ECO:0007669"/>
    <property type="project" value="UniProtKB-SubCell"/>
</dbReference>
<evidence type="ECO:0000256" key="4">
    <source>
        <dbReference type="ARBA" id="ARBA00022479"/>
    </source>
</evidence>
<dbReference type="SMART" id="SM00020">
    <property type="entry name" value="Tryp_SPc"/>
    <property type="match status" value="1"/>
</dbReference>
<dbReference type="GO" id="GO:0005783">
    <property type="term" value="C:endoplasmic reticulum"/>
    <property type="evidence" value="ECO:0007669"/>
    <property type="project" value="UniProtKB-SubCell"/>
</dbReference>
<keyword evidence="6 28" id="KW-0245">EGF-like domain</keyword>
<dbReference type="InterPro" id="IPR000742">
    <property type="entry name" value="EGF"/>
</dbReference>
<evidence type="ECO:0000256" key="30">
    <source>
        <dbReference type="SAM" id="Phobius"/>
    </source>
</evidence>
<evidence type="ECO:0000256" key="19">
    <source>
        <dbReference type="ARBA" id="ARBA00023180"/>
    </source>
</evidence>
<dbReference type="InterPro" id="IPR009003">
    <property type="entry name" value="Peptidase_S1_PA"/>
</dbReference>
<dbReference type="Gene3D" id="4.10.740.10">
    <property type="entry name" value="Coagulation Factor IX"/>
    <property type="match status" value="1"/>
</dbReference>
<dbReference type="PROSITE" id="PS50998">
    <property type="entry name" value="GLA_2"/>
    <property type="match status" value="1"/>
</dbReference>
<accession>A0A7J6A335</accession>
<keyword evidence="17" id="KW-0865">Zymogen</keyword>
<comment type="subcellular location">
    <subcellularLocation>
        <location evidence="1">Endoplasmic reticulum</location>
    </subcellularLocation>
    <subcellularLocation>
        <location evidence="2">Golgi apparatus</location>
    </subcellularLocation>
    <subcellularLocation>
        <location evidence="3">Secreted</location>
    </subcellularLocation>
</comment>
<dbReference type="InterPro" id="IPR018114">
    <property type="entry name" value="TRYPSIN_HIS"/>
</dbReference>
<dbReference type="GO" id="GO:0005615">
    <property type="term" value="C:extracellular space"/>
    <property type="evidence" value="ECO:0007669"/>
    <property type="project" value="TreeGrafter"/>
</dbReference>
<dbReference type="InterPro" id="IPR033116">
    <property type="entry name" value="TRYPSIN_SER"/>
</dbReference>
<comment type="caution">
    <text evidence="34">The sequence shown here is derived from an EMBL/GenBank/DDBJ whole genome shotgun (WGS) entry which is preliminary data.</text>
</comment>
<dbReference type="PROSITE" id="PS00011">
    <property type="entry name" value="GLA_1"/>
    <property type="match status" value="1"/>
</dbReference>
<keyword evidence="13 29" id="KW-0720">Serine protease</keyword>
<organism evidence="34 35">
    <name type="scientific">Ameiurus melas</name>
    <name type="common">Black bullhead</name>
    <name type="synonym">Silurus melas</name>
    <dbReference type="NCBI Taxonomy" id="219545"/>
    <lineage>
        <taxon>Eukaryota</taxon>
        <taxon>Metazoa</taxon>
        <taxon>Chordata</taxon>
        <taxon>Craniata</taxon>
        <taxon>Vertebrata</taxon>
        <taxon>Euteleostomi</taxon>
        <taxon>Actinopterygii</taxon>
        <taxon>Neopterygii</taxon>
        <taxon>Teleostei</taxon>
        <taxon>Ostariophysi</taxon>
        <taxon>Siluriformes</taxon>
        <taxon>Ictaluridae</taxon>
        <taxon>Ameiurus</taxon>
    </lineage>
</organism>
<sequence length="497" mass="56493">MTRNKARRRRARYRKIINVAARRSLTRSYRREIDNVRSIILQHRRALFYDIFSSRRKQTVCVSDLRPVTMARTLWLCFVLIFFWAASAVCMSVFHSSPKAHMLLRSRRANTILEELKPASLERECVEEKCDFEEAREIYQNREATLRFWTMYTDGNQCVPNACKNGVCVDQFQNYICSCNPGFEGKHCSVITHTNCSVDNGGCDHDCHERNDKTGRYCSCINGYALHDDFKQCVPKNQQSCGQILIAKSFYRPKPMEGLQPWIAGGEVGKRGESPWQAVLLNARGQFHCGGVLLDEFWVLTAAHCLEGFSRFAVRLGDYKRYVFEGSEVTLPVVKIVPHPKYNSLTVDNDIALLRLESPVKFSTYIVPACLPSRDLAERVLHLNGTMTVVTGWGREGTMPYSLDLKHISVPLVEQSECAQHMVNNLTQNVLCAGSIGSIKDACKGDSGGPMMTQYRNTWFLIGLVSWGEGCVKTDKLGIYTKVSNYMEWIDSVKKQP</sequence>
<comment type="function">
    <text evidence="21">Protein C is a vitamin K-dependent serine protease that regulates blood coagulation by inactivating factors Va and VIIIa in the presence of calcium ions and phospholipids. Exerts a protective effect on the endothelial cell barrier function.</text>
</comment>
<evidence type="ECO:0000256" key="10">
    <source>
        <dbReference type="ARBA" id="ARBA00022737"/>
    </source>
</evidence>
<dbReference type="Pfam" id="PF00594">
    <property type="entry name" value="Gla"/>
    <property type="match status" value="1"/>
</dbReference>
<evidence type="ECO:0000259" key="33">
    <source>
        <dbReference type="PROSITE" id="PS50998"/>
    </source>
</evidence>
<reference evidence="34 35" key="1">
    <citation type="submission" date="2020-02" db="EMBL/GenBank/DDBJ databases">
        <title>A chromosome-scale genome assembly of the black bullhead catfish (Ameiurus melas).</title>
        <authorList>
            <person name="Wen M."/>
            <person name="Zham M."/>
            <person name="Cabau C."/>
            <person name="Klopp C."/>
            <person name="Donnadieu C."/>
            <person name="Roques C."/>
            <person name="Bouchez O."/>
            <person name="Lampietro C."/>
            <person name="Jouanno E."/>
            <person name="Herpin A."/>
            <person name="Louis A."/>
            <person name="Berthelot C."/>
            <person name="Parey E."/>
            <person name="Roest-Crollius H."/>
            <person name="Braasch I."/>
            <person name="Postlethwait J."/>
            <person name="Robinson-Rechavi M."/>
            <person name="Echchiki A."/>
            <person name="Begum T."/>
            <person name="Montfort J."/>
            <person name="Schartl M."/>
            <person name="Bobe J."/>
            <person name="Guiguen Y."/>
        </authorList>
    </citation>
    <scope>NUCLEOTIDE SEQUENCE [LARGE SCALE GENOMIC DNA]</scope>
    <source>
        <strain evidence="34">M_S1</strain>
        <tissue evidence="34">Blood</tissue>
    </source>
</reference>
<comment type="catalytic activity">
    <reaction evidence="20">
        <text>Degradation of blood coagulation factors Va and VIIIa.</text>
        <dbReference type="EC" id="3.4.21.69"/>
    </reaction>
</comment>
<evidence type="ECO:0000256" key="22">
    <source>
        <dbReference type="ARBA" id="ARBA00038995"/>
    </source>
</evidence>
<keyword evidence="30" id="KW-1133">Transmembrane helix</keyword>
<keyword evidence="14" id="KW-0106">Calcium</keyword>
<dbReference type="CDD" id="cd00054">
    <property type="entry name" value="EGF_CA"/>
    <property type="match status" value="1"/>
</dbReference>
<dbReference type="PIRSF" id="PIRSF001143">
    <property type="entry name" value="Factor_X"/>
    <property type="match status" value="1"/>
</dbReference>
<comment type="caution">
    <text evidence="28">Lacks conserved residue(s) required for the propagation of feature annotation.</text>
</comment>
<dbReference type="GO" id="GO:0007596">
    <property type="term" value="P:blood coagulation"/>
    <property type="evidence" value="ECO:0007669"/>
    <property type="project" value="UniProtKB-KW"/>
</dbReference>
<feature type="domain" description="Gla" evidence="33">
    <location>
        <begin position="108"/>
        <end position="154"/>
    </location>
</feature>
<dbReference type="InterPro" id="IPR050442">
    <property type="entry name" value="Peptidase_S1_coag_factors"/>
</dbReference>
<evidence type="ECO:0000256" key="17">
    <source>
        <dbReference type="ARBA" id="ARBA00023145"/>
    </source>
</evidence>
<dbReference type="FunFam" id="2.40.10.10:FF:000003">
    <property type="entry name" value="Transmembrane serine protease 3"/>
    <property type="match status" value="1"/>
</dbReference>
<dbReference type="InterPro" id="IPR001881">
    <property type="entry name" value="EGF-like_Ca-bd_dom"/>
</dbReference>
<evidence type="ECO:0000256" key="25">
    <source>
        <dbReference type="ARBA" id="ARBA00042403"/>
    </source>
</evidence>
<dbReference type="GO" id="GO:0006508">
    <property type="term" value="P:proteolysis"/>
    <property type="evidence" value="ECO:0007669"/>
    <property type="project" value="UniProtKB-KW"/>
</dbReference>
<dbReference type="SMART" id="SM00179">
    <property type="entry name" value="EGF_CA"/>
    <property type="match status" value="1"/>
</dbReference>
<dbReference type="InterPro" id="IPR017857">
    <property type="entry name" value="Coagulation_fac-like_Gla_dom"/>
</dbReference>
<evidence type="ECO:0000256" key="1">
    <source>
        <dbReference type="ARBA" id="ARBA00004240"/>
    </source>
</evidence>
<evidence type="ECO:0000256" key="2">
    <source>
        <dbReference type="ARBA" id="ARBA00004555"/>
    </source>
</evidence>
<evidence type="ECO:0000256" key="29">
    <source>
        <dbReference type="RuleBase" id="RU363034"/>
    </source>
</evidence>
<dbReference type="PROSITE" id="PS00134">
    <property type="entry name" value="TRYPSIN_HIS"/>
    <property type="match status" value="1"/>
</dbReference>
<keyword evidence="11 29" id="KW-0378">Hydrolase</keyword>
<dbReference type="SUPFAM" id="SSF57630">
    <property type="entry name" value="GLA-domain"/>
    <property type="match status" value="1"/>
</dbReference>
<dbReference type="AlphaFoldDB" id="A0A7J6A335"/>
<evidence type="ECO:0000313" key="34">
    <source>
        <dbReference type="EMBL" id="KAF4076337.1"/>
    </source>
</evidence>
<keyword evidence="16" id="KW-0094">Blood coagulation</keyword>
<gene>
    <name evidence="34" type="ORF">AMELA_G00213250</name>
</gene>
<dbReference type="CDD" id="cd00190">
    <property type="entry name" value="Tryp_SPc"/>
    <property type="match status" value="1"/>
</dbReference>
<dbReference type="PROSITE" id="PS00135">
    <property type="entry name" value="TRYPSIN_SER"/>
    <property type="match status" value="1"/>
</dbReference>
<keyword evidence="30" id="KW-0812">Transmembrane</keyword>
<dbReference type="InterPro" id="IPR018097">
    <property type="entry name" value="EGF_Ca-bd_CS"/>
</dbReference>
<evidence type="ECO:0000256" key="26">
    <source>
        <dbReference type="ARBA" id="ARBA00042906"/>
    </source>
</evidence>
<evidence type="ECO:0000256" key="21">
    <source>
        <dbReference type="ARBA" id="ARBA00037553"/>
    </source>
</evidence>
<dbReference type="InterPro" id="IPR000294">
    <property type="entry name" value="GLA_domain"/>
</dbReference>
<dbReference type="Pfam" id="PF00089">
    <property type="entry name" value="Trypsin"/>
    <property type="match status" value="1"/>
</dbReference>
<dbReference type="Gene3D" id="2.10.25.10">
    <property type="entry name" value="Laminin"/>
    <property type="match status" value="2"/>
</dbReference>
<dbReference type="PANTHER" id="PTHR24278:SF0">
    <property type="entry name" value="VITAMIN K-DEPENDENT PROTEIN C"/>
    <property type="match status" value="1"/>
</dbReference>
<evidence type="ECO:0000256" key="8">
    <source>
        <dbReference type="ARBA" id="ARBA00022685"/>
    </source>
</evidence>
<dbReference type="InterPro" id="IPR012224">
    <property type="entry name" value="Pept_S1A_FX"/>
</dbReference>
<dbReference type="PRINTS" id="PR00001">
    <property type="entry name" value="GLABLOOD"/>
</dbReference>
<keyword evidence="9" id="KW-0356">Hemostasis</keyword>
<keyword evidence="30" id="KW-0472">Membrane</keyword>
<keyword evidence="7 29" id="KW-0645">Protease</keyword>
<dbReference type="InterPro" id="IPR000152">
    <property type="entry name" value="EGF-type_Asp/Asn_hydroxyl_site"/>
</dbReference>
<feature type="active site" description="Charge relay system" evidence="27">
    <location>
        <position position="447"/>
    </location>
</feature>
<dbReference type="InterPro" id="IPR001254">
    <property type="entry name" value="Trypsin_dom"/>
</dbReference>
<dbReference type="GO" id="GO:0004252">
    <property type="term" value="F:serine-type endopeptidase activity"/>
    <property type="evidence" value="ECO:0007669"/>
    <property type="project" value="UniProtKB-EC"/>
</dbReference>
<evidence type="ECO:0000256" key="5">
    <source>
        <dbReference type="ARBA" id="ARBA00022525"/>
    </source>
</evidence>
<dbReference type="SUPFAM" id="SSF50494">
    <property type="entry name" value="Trypsin-like serine proteases"/>
    <property type="match status" value="1"/>
</dbReference>
<feature type="active site" description="Charge relay system" evidence="27">
    <location>
        <position position="304"/>
    </location>
</feature>
<proteinExistence type="predicted"/>
<dbReference type="PROSITE" id="PS01187">
    <property type="entry name" value="EGF_CA"/>
    <property type="match status" value="1"/>
</dbReference>